<proteinExistence type="predicted"/>
<reference evidence="1 2" key="1">
    <citation type="submission" date="2017-04" db="EMBL/GenBank/DDBJ databases">
        <authorList>
            <consortium name="Geobacter pelophilus Genome Sequencing"/>
            <person name="Aoyagi T."/>
            <person name="Koike H."/>
            <person name="Hori T."/>
        </authorList>
    </citation>
    <scope>NUCLEOTIDE SEQUENCE [LARGE SCALE GENOMIC DNA]</scope>
    <source>
        <strain evidence="1 2">Drf2</strain>
    </source>
</reference>
<dbReference type="Pfam" id="PF03745">
    <property type="entry name" value="DUF309"/>
    <property type="match status" value="1"/>
</dbReference>
<evidence type="ECO:0008006" key="3">
    <source>
        <dbReference type="Google" id="ProtNLM"/>
    </source>
</evidence>
<dbReference type="InterPro" id="IPR005500">
    <property type="entry name" value="DUF309"/>
</dbReference>
<dbReference type="PANTHER" id="PTHR34796:SF1">
    <property type="entry name" value="EXPRESSED PROTEIN"/>
    <property type="match status" value="1"/>
</dbReference>
<dbReference type="Proteomes" id="UP000194153">
    <property type="component" value="Unassembled WGS sequence"/>
</dbReference>
<evidence type="ECO:0000313" key="1">
    <source>
        <dbReference type="EMBL" id="GAW65337.1"/>
    </source>
</evidence>
<evidence type="ECO:0000313" key="2">
    <source>
        <dbReference type="Proteomes" id="UP000194153"/>
    </source>
</evidence>
<dbReference type="SUPFAM" id="SSF140663">
    <property type="entry name" value="TTHA0068-like"/>
    <property type="match status" value="1"/>
</dbReference>
<reference evidence="2" key="2">
    <citation type="submission" date="2017-05" db="EMBL/GenBank/DDBJ databases">
        <title>Draft genome sequence of Geobacter pelophilus, a iron(III)-reducing bacteria.</title>
        <authorList>
            <person name="Aoyagi T."/>
            <person name="Koike H."/>
            <person name="Morita T."/>
            <person name="Sato Y."/>
            <person name="Habe H."/>
            <person name="Hori T."/>
        </authorList>
    </citation>
    <scope>NUCLEOTIDE SEQUENCE [LARGE SCALE GENOMIC DNA]</scope>
    <source>
        <strain evidence="2">Drf2</strain>
    </source>
</reference>
<dbReference type="InterPro" id="IPR023203">
    <property type="entry name" value="TTHA0068_sf"/>
</dbReference>
<sequence>MEEFNRGEWFECHETLEELWVGEKGELRDFYQGVLQIAVALHHWRNGNFKGALILLQGGGECLRRVSSVCLKLDVAQLQKDAARFLDELSALGEERMAEVDPGLVPRLHLLS</sequence>
<name>A0ABQ0MEY6_9BACT</name>
<keyword evidence="2" id="KW-1185">Reference proteome</keyword>
<dbReference type="Gene3D" id="1.10.3450.10">
    <property type="entry name" value="TTHA0068-like"/>
    <property type="match status" value="1"/>
</dbReference>
<dbReference type="PANTHER" id="PTHR34796">
    <property type="entry name" value="EXPRESSED PROTEIN"/>
    <property type="match status" value="1"/>
</dbReference>
<organism evidence="1 2">
    <name type="scientific">Geoanaerobacter pelophilus</name>
    <dbReference type="NCBI Taxonomy" id="60036"/>
    <lineage>
        <taxon>Bacteria</taxon>
        <taxon>Pseudomonadati</taxon>
        <taxon>Thermodesulfobacteriota</taxon>
        <taxon>Desulfuromonadia</taxon>
        <taxon>Geobacterales</taxon>
        <taxon>Geobacteraceae</taxon>
        <taxon>Geoanaerobacter</taxon>
    </lineage>
</organism>
<dbReference type="EMBL" id="BDQG01000001">
    <property type="protein sequence ID" value="GAW65337.1"/>
    <property type="molecule type" value="Genomic_DNA"/>
</dbReference>
<accession>A0ABQ0MEY6</accession>
<gene>
    <name evidence="1" type="ORF">GPEL0_01f0164</name>
</gene>
<protein>
    <recommendedName>
        <fullName evidence="3">DUF309 domain-containing protein</fullName>
    </recommendedName>
</protein>
<comment type="caution">
    <text evidence="1">The sequence shown here is derived from an EMBL/GenBank/DDBJ whole genome shotgun (WGS) entry which is preliminary data.</text>
</comment>